<evidence type="ECO:0000313" key="1">
    <source>
        <dbReference type="EnsemblPlants" id="AET5Gv20252500.2"/>
    </source>
</evidence>
<reference evidence="1" key="4">
    <citation type="submission" date="2019-03" db="UniProtKB">
        <authorList>
            <consortium name="EnsemblPlants"/>
        </authorList>
    </citation>
    <scope>IDENTIFICATION</scope>
</reference>
<dbReference type="Gramene" id="AET5Gv20252500.2">
    <property type="protein sequence ID" value="AET5Gv20252500.2"/>
    <property type="gene ID" value="AET5Gv20252500"/>
</dbReference>
<name>A0A453K0E3_AEGTS</name>
<reference evidence="2" key="2">
    <citation type="journal article" date="2017" name="Nat. Plants">
        <title>The Aegilops tauschii genome reveals multiple impacts of transposons.</title>
        <authorList>
            <person name="Zhao G."/>
            <person name="Zou C."/>
            <person name="Li K."/>
            <person name="Wang K."/>
            <person name="Li T."/>
            <person name="Gao L."/>
            <person name="Zhang X."/>
            <person name="Wang H."/>
            <person name="Yang Z."/>
            <person name="Liu X."/>
            <person name="Jiang W."/>
            <person name="Mao L."/>
            <person name="Kong X."/>
            <person name="Jiao Y."/>
            <person name="Jia J."/>
        </authorList>
    </citation>
    <scope>NUCLEOTIDE SEQUENCE [LARGE SCALE GENOMIC DNA]</scope>
    <source>
        <strain evidence="2">cv. AL8/78</strain>
    </source>
</reference>
<dbReference type="Proteomes" id="UP000015105">
    <property type="component" value="Chromosome 5D"/>
</dbReference>
<dbReference type="PANTHER" id="PTHR33116">
    <property type="entry name" value="REVERSE TRANSCRIPTASE ZINC-BINDING DOMAIN-CONTAINING PROTEIN-RELATED-RELATED"/>
    <property type="match status" value="1"/>
</dbReference>
<reference evidence="2" key="1">
    <citation type="journal article" date="2014" name="Science">
        <title>Ancient hybridizations among the ancestral genomes of bread wheat.</title>
        <authorList>
            <consortium name="International Wheat Genome Sequencing Consortium,"/>
            <person name="Marcussen T."/>
            <person name="Sandve S.R."/>
            <person name="Heier L."/>
            <person name="Spannagl M."/>
            <person name="Pfeifer M."/>
            <person name="Jakobsen K.S."/>
            <person name="Wulff B.B."/>
            <person name="Steuernagel B."/>
            <person name="Mayer K.F."/>
            <person name="Olsen O.A."/>
        </authorList>
    </citation>
    <scope>NUCLEOTIDE SEQUENCE [LARGE SCALE GENOMIC DNA]</scope>
    <source>
        <strain evidence="2">cv. AL8/78</strain>
    </source>
</reference>
<keyword evidence="2" id="KW-1185">Reference proteome</keyword>
<sequence length="69" mass="7651">AFVKSVLSAIPIHQLLVLAPPKKILKLLEKFQQGFLWAGRTDAHGGNCHVNWQRVCRPTRLGGLGVHDL</sequence>
<accession>A0A453K0E3</accession>
<organism evidence="1 2">
    <name type="scientific">Aegilops tauschii subsp. strangulata</name>
    <name type="common">Goatgrass</name>
    <dbReference type="NCBI Taxonomy" id="200361"/>
    <lineage>
        <taxon>Eukaryota</taxon>
        <taxon>Viridiplantae</taxon>
        <taxon>Streptophyta</taxon>
        <taxon>Embryophyta</taxon>
        <taxon>Tracheophyta</taxon>
        <taxon>Spermatophyta</taxon>
        <taxon>Magnoliopsida</taxon>
        <taxon>Liliopsida</taxon>
        <taxon>Poales</taxon>
        <taxon>Poaceae</taxon>
        <taxon>BOP clade</taxon>
        <taxon>Pooideae</taxon>
        <taxon>Triticodae</taxon>
        <taxon>Triticeae</taxon>
        <taxon>Triticinae</taxon>
        <taxon>Aegilops</taxon>
    </lineage>
</organism>
<dbReference type="AlphaFoldDB" id="A0A453K0E3"/>
<proteinExistence type="predicted"/>
<evidence type="ECO:0008006" key="3">
    <source>
        <dbReference type="Google" id="ProtNLM"/>
    </source>
</evidence>
<evidence type="ECO:0000313" key="2">
    <source>
        <dbReference type="Proteomes" id="UP000015105"/>
    </source>
</evidence>
<dbReference type="EnsemblPlants" id="AET5Gv20252500.2">
    <property type="protein sequence ID" value="AET5Gv20252500.2"/>
    <property type="gene ID" value="AET5Gv20252500"/>
</dbReference>
<reference evidence="1" key="5">
    <citation type="journal article" date="2021" name="G3 (Bethesda)">
        <title>Aegilops tauschii genome assembly Aet v5.0 features greater sequence contiguity and improved annotation.</title>
        <authorList>
            <person name="Wang L."/>
            <person name="Zhu T."/>
            <person name="Rodriguez J.C."/>
            <person name="Deal K.R."/>
            <person name="Dubcovsky J."/>
            <person name="McGuire P.E."/>
            <person name="Lux T."/>
            <person name="Spannagl M."/>
            <person name="Mayer K.F.X."/>
            <person name="Baldrich P."/>
            <person name="Meyers B.C."/>
            <person name="Huo N."/>
            <person name="Gu Y.Q."/>
            <person name="Zhou H."/>
            <person name="Devos K.M."/>
            <person name="Bennetzen J.L."/>
            <person name="Unver T."/>
            <person name="Budak H."/>
            <person name="Gulick P.J."/>
            <person name="Galiba G."/>
            <person name="Kalapos B."/>
            <person name="Nelson D.R."/>
            <person name="Li P."/>
            <person name="You F.M."/>
            <person name="Luo M.C."/>
            <person name="Dvorak J."/>
        </authorList>
    </citation>
    <scope>NUCLEOTIDE SEQUENCE [LARGE SCALE GENOMIC DNA]</scope>
    <source>
        <strain evidence="1">cv. AL8/78</strain>
    </source>
</reference>
<protein>
    <recommendedName>
        <fullName evidence="3">Reverse transcriptase zinc-binding domain-containing protein</fullName>
    </recommendedName>
</protein>
<reference evidence="1" key="3">
    <citation type="journal article" date="2017" name="Nature">
        <title>Genome sequence of the progenitor of the wheat D genome Aegilops tauschii.</title>
        <authorList>
            <person name="Luo M.C."/>
            <person name="Gu Y.Q."/>
            <person name="Puiu D."/>
            <person name="Wang H."/>
            <person name="Twardziok S.O."/>
            <person name="Deal K.R."/>
            <person name="Huo N."/>
            <person name="Zhu T."/>
            <person name="Wang L."/>
            <person name="Wang Y."/>
            <person name="McGuire P.E."/>
            <person name="Liu S."/>
            <person name="Long H."/>
            <person name="Ramasamy R.K."/>
            <person name="Rodriguez J.C."/>
            <person name="Van S.L."/>
            <person name="Yuan L."/>
            <person name="Wang Z."/>
            <person name="Xia Z."/>
            <person name="Xiao L."/>
            <person name="Anderson O.D."/>
            <person name="Ouyang S."/>
            <person name="Liang Y."/>
            <person name="Zimin A.V."/>
            <person name="Pertea G."/>
            <person name="Qi P."/>
            <person name="Bennetzen J.L."/>
            <person name="Dai X."/>
            <person name="Dawson M.W."/>
            <person name="Muller H.G."/>
            <person name="Kugler K."/>
            <person name="Rivarola-Duarte L."/>
            <person name="Spannagl M."/>
            <person name="Mayer K.F.X."/>
            <person name="Lu F.H."/>
            <person name="Bevan M.W."/>
            <person name="Leroy P."/>
            <person name="Li P."/>
            <person name="You F.M."/>
            <person name="Sun Q."/>
            <person name="Liu Z."/>
            <person name="Lyons E."/>
            <person name="Wicker T."/>
            <person name="Salzberg S.L."/>
            <person name="Devos K.M."/>
            <person name="Dvorak J."/>
        </authorList>
    </citation>
    <scope>NUCLEOTIDE SEQUENCE [LARGE SCALE GENOMIC DNA]</scope>
    <source>
        <strain evidence="1">cv. AL8/78</strain>
    </source>
</reference>
<dbReference type="PANTHER" id="PTHR33116:SF78">
    <property type="entry name" value="OS12G0587133 PROTEIN"/>
    <property type="match status" value="1"/>
</dbReference>